<keyword evidence="5 7" id="KW-1133">Transmembrane helix</keyword>
<dbReference type="PANTHER" id="PTHR33567">
    <property type="entry name" value="CHROMATE ION TRANSPORTER (EUROFUNG)"/>
    <property type="match status" value="1"/>
</dbReference>
<evidence type="ECO:0000256" key="3">
    <source>
        <dbReference type="ARBA" id="ARBA00022475"/>
    </source>
</evidence>
<evidence type="ECO:0000256" key="1">
    <source>
        <dbReference type="ARBA" id="ARBA00004651"/>
    </source>
</evidence>
<dbReference type="RefSeq" id="WP_201373560.1">
    <property type="nucleotide sequence ID" value="NZ_BNJG01000002.1"/>
</dbReference>
<keyword evidence="9" id="KW-1185">Reference proteome</keyword>
<feature type="transmembrane region" description="Helical" evidence="7">
    <location>
        <begin position="145"/>
        <end position="165"/>
    </location>
</feature>
<dbReference type="NCBIfam" id="TIGR00937">
    <property type="entry name" value="2A51"/>
    <property type="match status" value="1"/>
</dbReference>
<proteinExistence type="inferred from homology"/>
<feature type="transmembrane region" description="Helical" evidence="7">
    <location>
        <begin position="177"/>
        <end position="204"/>
    </location>
</feature>
<keyword evidence="3" id="KW-1003">Cell membrane</keyword>
<keyword evidence="4 7" id="KW-0812">Transmembrane</keyword>
<dbReference type="Proteomes" id="UP000654345">
    <property type="component" value="Unassembled WGS sequence"/>
</dbReference>
<dbReference type="EMBL" id="BNJG01000002">
    <property type="protein sequence ID" value="GHO57133.1"/>
    <property type="molecule type" value="Genomic_DNA"/>
</dbReference>
<gene>
    <name evidence="8" type="ORF">KSB_56080</name>
</gene>
<feature type="transmembrane region" description="Helical" evidence="7">
    <location>
        <begin position="224"/>
        <end position="243"/>
    </location>
</feature>
<evidence type="ECO:0000256" key="6">
    <source>
        <dbReference type="ARBA" id="ARBA00023136"/>
    </source>
</evidence>
<evidence type="ECO:0000313" key="9">
    <source>
        <dbReference type="Proteomes" id="UP000654345"/>
    </source>
</evidence>
<dbReference type="InterPro" id="IPR003370">
    <property type="entry name" value="Chromate_transpt"/>
</dbReference>
<evidence type="ECO:0000256" key="2">
    <source>
        <dbReference type="ARBA" id="ARBA00005262"/>
    </source>
</evidence>
<sequence length="428" mass="45906">MGTSRQPKEDRAVDTTTLGADLLPAKEADSPDLAPRGTFLEVLGVFSRLGLTSFGGPTAHLGYFRQEIVVRRKWLDEHAYADLIALCQFLPGPSSSQVGIALGITRAGLWGGLAAWLGFTLPSAVALTLFAYATTMLPGAAQLGWLHGLLVVAVAVVAQAVWGMATSLCPDRPRATLALIAAIAILLWPNAIVQISLIALAGIFGWRFLRQVREEKPAQLPLMLPRRLAICCWILFALLLLGLPILRQLTHNQSIALFDTFFRVGSLVFGGGHVVLPLLQREVVPSGWVSNDQFITGYAAAQAVPGPLFTFSAYLGAVSKSSPNGWLGALIALVAIFLPSFLFVIGILPFWNRLRAFEPFQAALRGVNAAVVGILLAALYQPIWTSAIHAPTDFALGLLAFGLLAFWKLPPWIVVLLVAVLGAGLQLL</sequence>
<dbReference type="PANTHER" id="PTHR33567:SF3">
    <property type="entry name" value="CHROMATE ION TRANSPORTER (EUROFUNG)"/>
    <property type="match status" value="1"/>
</dbReference>
<protein>
    <submittedName>
        <fullName evidence="8">Chromate transporter</fullName>
    </submittedName>
</protein>
<name>A0ABQ3UWJ2_9CHLR</name>
<dbReference type="Pfam" id="PF02417">
    <property type="entry name" value="Chromate_transp"/>
    <property type="match status" value="2"/>
</dbReference>
<keyword evidence="6 7" id="KW-0472">Membrane</keyword>
<comment type="caution">
    <text evidence="8">The sequence shown here is derived from an EMBL/GenBank/DDBJ whole genome shotgun (WGS) entry which is preliminary data.</text>
</comment>
<feature type="transmembrane region" description="Helical" evidence="7">
    <location>
        <begin position="326"/>
        <end position="351"/>
    </location>
</feature>
<evidence type="ECO:0000256" key="4">
    <source>
        <dbReference type="ARBA" id="ARBA00022692"/>
    </source>
</evidence>
<reference evidence="8 9" key="1">
    <citation type="journal article" date="2021" name="Int. J. Syst. Evol. Microbiol.">
        <title>Reticulibacter mediterranei gen. nov., sp. nov., within the new family Reticulibacteraceae fam. nov., and Ktedonospora formicarum gen. nov., sp. nov., Ktedonobacter robiniae sp. nov., Dictyobacter formicarum sp. nov. and Dictyobacter arantiisoli sp. nov., belonging to the class Ktedonobacteria.</title>
        <authorList>
            <person name="Yabe S."/>
            <person name="Zheng Y."/>
            <person name="Wang C.M."/>
            <person name="Sakai Y."/>
            <person name="Abe K."/>
            <person name="Yokota A."/>
            <person name="Donadio S."/>
            <person name="Cavaletti L."/>
            <person name="Monciardini P."/>
        </authorList>
    </citation>
    <scope>NUCLEOTIDE SEQUENCE [LARGE SCALE GENOMIC DNA]</scope>
    <source>
        <strain evidence="8 9">SOSP1-30</strain>
    </source>
</reference>
<evidence type="ECO:0000256" key="5">
    <source>
        <dbReference type="ARBA" id="ARBA00022989"/>
    </source>
</evidence>
<evidence type="ECO:0000256" key="7">
    <source>
        <dbReference type="SAM" id="Phobius"/>
    </source>
</evidence>
<feature type="transmembrane region" description="Helical" evidence="7">
    <location>
        <begin position="395"/>
        <end position="425"/>
    </location>
</feature>
<dbReference type="PIRSF" id="PIRSF004810">
    <property type="entry name" value="ChrA"/>
    <property type="match status" value="1"/>
</dbReference>
<comment type="subcellular location">
    <subcellularLocation>
        <location evidence="1">Cell membrane</location>
        <topology evidence="1">Multi-pass membrane protein</topology>
    </subcellularLocation>
</comment>
<accession>A0ABQ3UWJ2</accession>
<feature type="transmembrane region" description="Helical" evidence="7">
    <location>
        <begin position="363"/>
        <end position="383"/>
    </location>
</feature>
<dbReference type="InterPro" id="IPR014047">
    <property type="entry name" value="Chr_Tranpt_l_chain"/>
</dbReference>
<evidence type="ECO:0000313" key="8">
    <source>
        <dbReference type="EMBL" id="GHO57133.1"/>
    </source>
</evidence>
<feature type="transmembrane region" description="Helical" evidence="7">
    <location>
        <begin position="113"/>
        <end position="133"/>
    </location>
</feature>
<organism evidence="8 9">
    <name type="scientific">Ktedonobacter robiniae</name>
    <dbReference type="NCBI Taxonomy" id="2778365"/>
    <lineage>
        <taxon>Bacteria</taxon>
        <taxon>Bacillati</taxon>
        <taxon>Chloroflexota</taxon>
        <taxon>Ktedonobacteria</taxon>
        <taxon>Ktedonobacterales</taxon>
        <taxon>Ktedonobacteraceae</taxon>
        <taxon>Ktedonobacter</taxon>
    </lineage>
</organism>
<comment type="similarity">
    <text evidence="2">Belongs to the chromate ion transporter (CHR) (TC 2.A.51) family.</text>
</comment>
<feature type="transmembrane region" description="Helical" evidence="7">
    <location>
        <begin position="255"/>
        <end position="276"/>
    </location>
</feature>